<evidence type="ECO:0000313" key="1">
    <source>
        <dbReference type="EMBL" id="GAA3871361.1"/>
    </source>
</evidence>
<proteinExistence type="predicted"/>
<evidence type="ECO:0000313" key="2">
    <source>
        <dbReference type="Proteomes" id="UP001501803"/>
    </source>
</evidence>
<evidence type="ECO:0008006" key="3">
    <source>
        <dbReference type="Google" id="ProtNLM"/>
    </source>
</evidence>
<protein>
    <recommendedName>
        <fullName evidence="3">DUF732 domain-containing protein</fullName>
    </recommendedName>
</protein>
<reference evidence="2" key="1">
    <citation type="journal article" date="2019" name="Int. J. Syst. Evol. Microbiol.">
        <title>The Global Catalogue of Microorganisms (GCM) 10K type strain sequencing project: providing services to taxonomists for standard genome sequencing and annotation.</title>
        <authorList>
            <consortium name="The Broad Institute Genomics Platform"/>
            <consortium name="The Broad Institute Genome Sequencing Center for Infectious Disease"/>
            <person name="Wu L."/>
            <person name="Ma J."/>
        </authorList>
    </citation>
    <scope>NUCLEOTIDE SEQUENCE [LARGE SCALE GENOMIC DNA]</scope>
    <source>
        <strain evidence="2">JCM 17021</strain>
    </source>
</reference>
<dbReference type="Proteomes" id="UP001501803">
    <property type="component" value="Unassembled WGS sequence"/>
</dbReference>
<keyword evidence="2" id="KW-1185">Reference proteome</keyword>
<sequence length="105" mass="11084">MAALAVVAIVITAIVSLTRVNQEQAFLHALRSDPDSRVDGLPDEQLLVSMRLTCDRIGDGYSISDASDAAENNWSTSGALSNLTKAEYLGNVRAVYRAAVAACGT</sequence>
<gene>
    <name evidence="1" type="ORF">GCM10022381_13070</name>
</gene>
<dbReference type="RefSeq" id="WP_345063647.1">
    <property type="nucleotide sequence ID" value="NZ_BAABCN010000002.1"/>
</dbReference>
<name>A0ABP7KCY7_9MICO</name>
<organism evidence="1 2">
    <name type="scientific">Leifsonia kafniensis</name>
    <dbReference type="NCBI Taxonomy" id="475957"/>
    <lineage>
        <taxon>Bacteria</taxon>
        <taxon>Bacillati</taxon>
        <taxon>Actinomycetota</taxon>
        <taxon>Actinomycetes</taxon>
        <taxon>Micrococcales</taxon>
        <taxon>Microbacteriaceae</taxon>
        <taxon>Leifsonia</taxon>
    </lineage>
</organism>
<accession>A0ABP7KCY7</accession>
<dbReference type="EMBL" id="BAABCN010000002">
    <property type="protein sequence ID" value="GAA3871361.1"/>
    <property type="molecule type" value="Genomic_DNA"/>
</dbReference>
<comment type="caution">
    <text evidence="1">The sequence shown here is derived from an EMBL/GenBank/DDBJ whole genome shotgun (WGS) entry which is preliminary data.</text>
</comment>